<accession>A0ABQ9JS59</accession>
<dbReference type="SUPFAM" id="SSF53098">
    <property type="entry name" value="Ribonuclease H-like"/>
    <property type="match status" value="1"/>
</dbReference>
<dbReference type="Gene3D" id="3.30.420.10">
    <property type="entry name" value="Ribonuclease H-like superfamily/Ribonuclease H"/>
    <property type="match status" value="1"/>
</dbReference>
<evidence type="ECO:0000259" key="4">
    <source>
        <dbReference type="PROSITE" id="PS50158"/>
    </source>
</evidence>
<dbReference type="Pfam" id="PF03564">
    <property type="entry name" value="DUF1759"/>
    <property type="match status" value="1"/>
</dbReference>
<evidence type="ECO:0000256" key="1">
    <source>
        <dbReference type="PROSITE-ProRule" id="PRU00047"/>
    </source>
</evidence>
<protein>
    <recommendedName>
        <fullName evidence="9">Endonuclease</fullName>
    </recommendedName>
</protein>
<dbReference type="InterPro" id="IPR005312">
    <property type="entry name" value="DUF1759"/>
</dbReference>
<dbReference type="InterPro" id="IPR036397">
    <property type="entry name" value="RNaseH_sf"/>
</dbReference>
<gene>
    <name evidence="7" type="ORF">NQ317_018815</name>
</gene>
<feature type="compositionally biased region" description="Polar residues" evidence="3">
    <location>
        <begin position="8"/>
        <end position="18"/>
    </location>
</feature>
<evidence type="ECO:0000313" key="7">
    <source>
        <dbReference type="EMBL" id="KAJ8980423.1"/>
    </source>
</evidence>
<organism evidence="7 8">
    <name type="scientific">Molorchus minor</name>
    <dbReference type="NCBI Taxonomy" id="1323400"/>
    <lineage>
        <taxon>Eukaryota</taxon>
        <taxon>Metazoa</taxon>
        <taxon>Ecdysozoa</taxon>
        <taxon>Arthropoda</taxon>
        <taxon>Hexapoda</taxon>
        <taxon>Insecta</taxon>
        <taxon>Pterygota</taxon>
        <taxon>Neoptera</taxon>
        <taxon>Endopterygota</taxon>
        <taxon>Coleoptera</taxon>
        <taxon>Polyphaga</taxon>
        <taxon>Cucujiformia</taxon>
        <taxon>Chrysomeloidea</taxon>
        <taxon>Cerambycidae</taxon>
        <taxon>Lamiinae</taxon>
        <taxon>Monochamini</taxon>
        <taxon>Molorchus</taxon>
    </lineage>
</organism>
<feature type="region of interest" description="Disordered" evidence="3">
    <location>
        <begin position="1119"/>
        <end position="1147"/>
    </location>
</feature>
<evidence type="ECO:0000259" key="6">
    <source>
        <dbReference type="PROSITE" id="PS50994"/>
    </source>
</evidence>
<dbReference type="PROSITE" id="PS50287">
    <property type="entry name" value="SRCR_2"/>
    <property type="match status" value="1"/>
</dbReference>
<keyword evidence="1" id="KW-0862">Zinc</keyword>
<evidence type="ECO:0000313" key="8">
    <source>
        <dbReference type="Proteomes" id="UP001162164"/>
    </source>
</evidence>
<keyword evidence="1" id="KW-0863">Zinc-finger</keyword>
<dbReference type="InterPro" id="IPR050951">
    <property type="entry name" value="Retrovirus_Pol_polyprotein"/>
</dbReference>
<feature type="domain" description="Integrase catalytic" evidence="6">
    <location>
        <begin position="927"/>
        <end position="1103"/>
    </location>
</feature>
<dbReference type="PANTHER" id="PTHR37984:SF11">
    <property type="entry name" value="INTEGRASE CATALYTIC DOMAIN-CONTAINING PROTEIN"/>
    <property type="match status" value="1"/>
</dbReference>
<dbReference type="PROSITE" id="PS50994">
    <property type="entry name" value="INTEGRASE"/>
    <property type="match status" value="1"/>
</dbReference>
<evidence type="ECO:0008006" key="9">
    <source>
        <dbReference type="Google" id="ProtNLM"/>
    </source>
</evidence>
<feature type="domain" description="CCHC-type" evidence="4">
    <location>
        <begin position="305"/>
        <end position="320"/>
    </location>
</feature>
<feature type="region of interest" description="Disordered" evidence="3">
    <location>
        <begin position="1233"/>
        <end position="1297"/>
    </location>
</feature>
<feature type="compositionally biased region" description="Polar residues" evidence="3">
    <location>
        <begin position="1211"/>
        <end position="1221"/>
    </location>
</feature>
<dbReference type="InterPro" id="IPR012337">
    <property type="entry name" value="RNaseH-like_sf"/>
</dbReference>
<dbReference type="InterPro" id="IPR021109">
    <property type="entry name" value="Peptidase_aspartic_dom_sf"/>
</dbReference>
<dbReference type="Gene3D" id="2.40.70.10">
    <property type="entry name" value="Acid Proteases"/>
    <property type="match status" value="1"/>
</dbReference>
<keyword evidence="1" id="KW-0479">Metal-binding</keyword>
<feature type="region of interest" description="Disordered" evidence="3">
    <location>
        <begin position="1207"/>
        <end position="1226"/>
    </location>
</feature>
<dbReference type="PROSITE" id="PS50158">
    <property type="entry name" value="ZF_CCHC"/>
    <property type="match status" value="1"/>
</dbReference>
<feature type="region of interest" description="Disordered" evidence="3">
    <location>
        <begin position="1"/>
        <end position="23"/>
    </location>
</feature>
<feature type="compositionally biased region" description="Basic and acidic residues" evidence="3">
    <location>
        <begin position="1125"/>
        <end position="1147"/>
    </location>
</feature>
<evidence type="ECO:0000259" key="5">
    <source>
        <dbReference type="PROSITE" id="PS50287"/>
    </source>
</evidence>
<comment type="caution">
    <text evidence="7">The sequence shown here is derived from an EMBL/GenBank/DDBJ whole genome shotgun (WGS) entry which is preliminary data.</text>
</comment>
<evidence type="ECO:0000256" key="3">
    <source>
        <dbReference type="SAM" id="MobiDB-lite"/>
    </source>
</evidence>
<dbReference type="InterPro" id="IPR001190">
    <property type="entry name" value="SRCR"/>
</dbReference>
<evidence type="ECO:0000256" key="2">
    <source>
        <dbReference type="PROSITE-ProRule" id="PRU00196"/>
    </source>
</evidence>
<keyword evidence="8" id="KW-1185">Reference proteome</keyword>
<dbReference type="InterPro" id="IPR001584">
    <property type="entry name" value="Integrase_cat-core"/>
</dbReference>
<dbReference type="InterPro" id="IPR001878">
    <property type="entry name" value="Znf_CCHC"/>
</dbReference>
<sequence>MVLRAGYTTETEPSSEVNGNGGNPACETRHMKIPLLYRDYWKNKLCSKASTDITDLEVIELNNRVIKTDDLIHEFEEIQGKIECLCAEKDLENEFSEREEFETRASLGGPPAEVVRYLEFSAKNYQIAWKCLTERYDNPRLLVDFHVKALLNVGVAQVKKGCSEDLRKMVDTLMKNLRALKQLEQPTENWDVIIVALASEKLDNSSKHEWEKYKTTKESILTLDEFKSFLKARAQYLESIEQSTSDKNAERRKGYSTRGFLVTGDNNNVANCVLCKKQHYIQNCPEFLNLNASERSERIKSLKICLNCLRGGHFSKNCRRGTCRKCKSKHHTLLHAELESVTNSMVSNSSDSGLSNPGIASLRTEGNTNALSASGLTDHVLLSTAYVNVLDKNGKVVTVRALLDSGAQSNFISRDLCLKLGISTERANLTVTGLNQSISRIELKCKVLISSAYCAFATEIHCFVLPQITGILPNVKININNIAIPSNIKLTDPTFSEPGKIDLLIGAELFWQLICNGQISLGSNKPVLQKIRFGWIVSGPIGGASVKSVACNFSQNIDKEIQTQLTKFWEIEECPRKRMFSEEELACENHFVENTECTQEGRFIVALPLKEKPEILGDSYDQAEKRFLSLERTSTTGDEDLFQELTGGTQLQEVAYNIPGAIETYNPEEKNDIFKVLVEKLTNYFSPKQNSTFERHVFRNLKPEDGETINRFLLKVRQQAAKCSIKEYNREYNLEQEQKLPEDLVKCIVGRVMLTFLIDSGSKANIICGADWTLLTANRAVIWNIDDQVGDVLKPYATGSSIVVKNKFQSTINLPGETETIDSFYVVEKGEVSLLGNSTAKRLGVLKLGLSILQINTPSVFPKVKNVIVKLTIDPSVKPVQQPLRLSRLCKIQKDTSFDREEEQHIYSIIEQHTPQAIRISEIIQKSKNDPLMVETVTKINNNSWELADKNTLFPFRLELTTFGPVILRGNKIVVPENLRQQTLELAHEGHPGESVMKRRLRAKVWFGIPKSIRSDNGRQFVSQEFKRFCTENNIELIHTPPYWPQANGQVENMNRSILKRLQICHARGLDYKSELQKFILMYNVTPQGTTGKSPSELLFNRNIRDNIPSITDLMAEAGDEEARDNDIMNKQKGKEKEDSARRAKTSDIKPGDKVLVENMVIPHKLTPRYDKNEYEVVQMHGNEVTLLREGKLIKRHVSHLKKIPEKPKETLTSSSVSPQDDLTIPPINAARHSQEEEGPWTSMPHPEKRVTLEAIPEEAESVRNETPLASTSAQIQPLRLKKKDGVWQPINHEPPM</sequence>
<proteinExistence type="predicted"/>
<dbReference type="EMBL" id="JAPWTJ010000262">
    <property type="protein sequence ID" value="KAJ8980423.1"/>
    <property type="molecule type" value="Genomic_DNA"/>
</dbReference>
<feature type="domain" description="SRCR" evidence="5">
    <location>
        <begin position="488"/>
        <end position="598"/>
    </location>
</feature>
<name>A0ABQ9JS59_9CUCU</name>
<reference evidence="7" key="1">
    <citation type="journal article" date="2023" name="Insect Mol. Biol.">
        <title>Genome sequencing provides insights into the evolution of gene families encoding plant cell wall-degrading enzymes in longhorned beetles.</title>
        <authorList>
            <person name="Shin N.R."/>
            <person name="Okamura Y."/>
            <person name="Kirsch R."/>
            <person name="Pauchet Y."/>
        </authorList>
    </citation>
    <scope>NUCLEOTIDE SEQUENCE</scope>
    <source>
        <strain evidence="7">MMC_N1</strain>
    </source>
</reference>
<dbReference type="PANTHER" id="PTHR37984">
    <property type="entry name" value="PROTEIN CBG26694"/>
    <property type="match status" value="1"/>
</dbReference>
<comment type="caution">
    <text evidence="2">Lacks conserved residue(s) required for the propagation of feature annotation.</text>
</comment>
<dbReference type="CDD" id="cd00303">
    <property type="entry name" value="retropepsin_like"/>
    <property type="match status" value="1"/>
</dbReference>
<dbReference type="Proteomes" id="UP001162164">
    <property type="component" value="Unassembled WGS sequence"/>
</dbReference>